<feature type="domain" description="SH3" evidence="5">
    <location>
        <begin position="146"/>
        <end position="207"/>
    </location>
</feature>
<sequence length="346" mass="38629">PVERIRSGLSSRSSCFGKFEALRHHSSPAKPEENGTNLAEECESPDPNKSAGLGKKMKAISLTMRRKMGKKHAKSFAEETVDDTDRDPEAEAESSAAAEKSFAKASNSLESLYSGQSTSKQGVVSSPTSPGRRRVRGWRGGSYQGQFCGRARVHTDFVPSPYDTDSLKLKVGDIISIISKPPMGIWTGMLSNKVGNFKFIYVDVLVEKDEEEEEAEEEVPKIRQQKLCKRPRPKTLLELLERLNLEEYASALLLNGYQTVEDLRHLQEKHLIELNVNDPEHRHRLLAAAECRYTEGDDVREAEEDRSSHSLQEEDSDCPRDSGCFIPSECSDSKDDAEQLTDATHS</sequence>
<evidence type="ECO:0000256" key="2">
    <source>
        <dbReference type="ARBA" id="ARBA00022553"/>
    </source>
</evidence>
<dbReference type="Gene3D" id="2.30.30.40">
    <property type="entry name" value="SH3 Domains"/>
    <property type="match status" value="1"/>
</dbReference>
<dbReference type="Pfam" id="PF07653">
    <property type="entry name" value="SH3_2"/>
    <property type="match status" value="1"/>
</dbReference>
<proteinExistence type="predicted"/>
<evidence type="ECO:0000259" key="6">
    <source>
        <dbReference type="PROSITE" id="PS50105"/>
    </source>
</evidence>
<dbReference type="PROSITE" id="PS50105">
    <property type="entry name" value="SAM_DOMAIN"/>
    <property type="match status" value="1"/>
</dbReference>
<keyword evidence="1 3" id="KW-0728">SH3 domain</keyword>
<evidence type="ECO:0000256" key="4">
    <source>
        <dbReference type="SAM" id="MobiDB-lite"/>
    </source>
</evidence>
<dbReference type="PANTHER" id="PTHR12301:SF4">
    <property type="entry name" value="SAM DOMAIN-CONTAINING PROTEIN SAMSN-1"/>
    <property type="match status" value="1"/>
</dbReference>
<dbReference type="Gene3D" id="1.10.150.50">
    <property type="entry name" value="Transcription Factor, Ets-1"/>
    <property type="match status" value="1"/>
</dbReference>
<dbReference type="InterPro" id="IPR013761">
    <property type="entry name" value="SAM/pointed_sf"/>
</dbReference>
<evidence type="ECO:0000256" key="3">
    <source>
        <dbReference type="PROSITE-ProRule" id="PRU00192"/>
    </source>
</evidence>
<dbReference type="InterPro" id="IPR001660">
    <property type="entry name" value="SAM"/>
</dbReference>
<feature type="compositionally biased region" description="Acidic residues" evidence="4">
    <location>
        <begin position="79"/>
        <end position="92"/>
    </location>
</feature>
<dbReference type="Ensembl" id="ENSSMAT00000003282.2">
    <property type="protein sequence ID" value="ENSSMAP00000003226.2"/>
    <property type="gene ID" value="ENSSMAG00000002002.2"/>
</dbReference>
<accession>A0A8D2ZJI0</accession>
<feature type="domain" description="SAM" evidence="6">
    <location>
        <begin position="231"/>
        <end position="295"/>
    </location>
</feature>
<dbReference type="InterPro" id="IPR036028">
    <property type="entry name" value="SH3-like_dom_sf"/>
</dbReference>
<dbReference type="CDD" id="cd11822">
    <property type="entry name" value="SH3_SASH_like"/>
    <property type="match status" value="1"/>
</dbReference>
<gene>
    <name evidence="7" type="primary">LOC118299299</name>
</gene>
<feature type="compositionally biased region" description="Basic residues" evidence="4">
    <location>
        <begin position="64"/>
        <end position="74"/>
    </location>
</feature>
<reference evidence="7" key="1">
    <citation type="submission" date="2023-05" db="EMBL/GenBank/DDBJ databases">
        <title>High-quality long-read genome of Scophthalmus maximus.</title>
        <authorList>
            <person name="Lien S."/>
            <person name="Martinez P."/>
        </authorList>
    </citation>
    <scope>NUCLEOTIDE SEQUENCE [LARGE SCALE GENOMIC DNA]</scope>
</reference>
<organism evidence="7 8">
    <name type="scientific">Scophthalmus maximus</name>
    <name type="common">Turbot</name>
    <name type="synonym">Psetta maxima</name>
    <dbReference type="NCBI Taxonomy" id="52904"/>
    <lineage>
        <taxon>Eukaryota</taxon>
        <taxon>Metazoa</taxon>
        <taxon>Chordata</taxon>
        <taxon>Craniata</taxon>
        <taxon>Vertebrata</taxon>
        <taxon>Euteleostomi</taxon>
        <taxon>Actinopterygii</taxon>
        <taxon>Neopterygii</taxon>
        <taxon>Teleostei</taxon>
        <taxon>Neoteleostei</taxon>
        <taxon>Acanthomorphata</taxon>
        <taxon>Carangaria</taxon>
        <taxon>Pleuronectiformes</taxon>
        <taxon>Pleuronectoidei</taxon>
        <taxon>Scophthalmidae</taxon>
        <taxon>Scophthalmus</taxon>
    </lineage>
</organism>
<dbReference type="PROSITE" id="PS50002">
    <property type="entry name" value="SH3"/>
    <property type="match status" value="1"/>
</dbReference>
<reference evidence="7" key="2">
    <citation type="submission" date="2025-08" db="UniProtKB">
        <authorList>
            <consortium name="Ensembl"/>
        </authorList>
    </citation>
    <scope>IDENTIFICATION</scope>
</reference>
<evidence type="ECO:0000313" key="8">
    <source>
        <dbReference type="Proteomes" id="UP000694558"/>
    </source>
</evidence>
<evidence type="ECO:0000313" key="7">
    <source>
        <dbReference type="Ensembl" id="ENSSMAP00000003226.2"/>
    </source>
</evidence>
<feature type="compositionally biased region" description="Polar residues" evidence="4">
    <location>
        <begin position="113"/>
        <end position="129"/>
    </location>
</feature>
<evidence type="ECO:0000256" key="1">
    <source>
        <dbReference type="ARBA" id="ARBA00022443"/>
    </source>
</evidence>
<dbReference type="InterPro" id="IPR051725">
    <property type="entry name" value="SAM-SH3_domain_protein"/>
</dbReference>
<dbReference type="PANTHER" id="PTHR12301">
    <property type="entry name" value="SAM-DOMAIN, SH3 AND NUCLEAR LOCALIZATION SIGNALS PROTEIN RELATED"/>
    <property type="match status" value="1"/>
</dbReference>
<name>A0A8D2ZJI0_SCOMX</name>
<dbReference type="SMART" id="SM00454">
    <property type="entry name" value="SAM"/>
    <property type="match status" value="1"/>
</dbReference>
<feature type="region of interest" description="Disordered" evidence="4">
    <location>
        <begin position="23"/>
        <end position="101"/>
    </location>
</feature>
<dbReference type="InterPro" id="IPR001452">
    <property type="entry name" value="SH3_domain"/>
</dbReference>
<dbReference type="AlphaFoldDB" id="A0A8D2ZJI0"/>
<dbReference type="InterPro" id="IPR021090">
    <property type="entry name" value="SPIDER"/>
</dbReference>
<protein>
    <submittedName>
        <fullName evidence="7">SAM domain, SH3 domain and nuclear localisation signals 1a</fullName>
    </submittedName>
</protein>
<dbReference type="Pfam" id="PF07647">
    <property type="entry name" value="SAM_2"/>
    <property type="match status" value="1"/>
</dbReference>
<dbReference type="GeneTree" id="ENSGT00940000157806"/>
<feature type="compositionally biased region" description="Basic and acidic residues" evidence="4">
    <location>
        <begin position="297"/>
        <end position="320"/>
    </location>
</feature>
<dbReference type="Proteomes" id="UP000694558">
    <property type="component" value="Chromosome 3"/>
</dbReference>
<feature type="region of interest" description="Disordered" evidence="4">
    <location>
        <begin position="113"/>
        <end position="140"/>
    </location>
</feature>
<evidence type="ECO:0000259" key="5">
    <source>
        <dbReference type="PROSITE" id="PS50002"/>
    </source>
</evidence>
<dbReference type="Pfam" id="PF12485">
    <property type="entry name" value="SPIDER"/>
    <property type="match status" value="1"/>
</dbReference>
<keyword evidence="2" id="KW-0597">Phosphoprotein</keyword>
<dbReference type="SUPFAM" id="SSF50044">
    <property type="entry name" value="SH3-domain"/>
    <property type="match status" value="1"/>
</dbReference>
<dbReference type="SUPFAM" id="SSF47769">
    <property type="entry name" value="SAM/Pointed domain"/>
    <property type="match status" value="1"/>
</dbReference>
<feature type="region of interest" description="Disordered" evidence="4">
    <location>
        <begin position="297"/>
        <end position="323"/>
    </location>
</feature>